<keyword evidence="1" id="KW-0132">Cell division</keyword>
<protein>
    <submittedName>
        <fullName evidence="1">Cell division protein FtsQ</fullName>
    </submittedName>
</protein>
<accession>A0ABY4KGM4</accession>
<organism evidence="1 2">
    <name type="scientific">Flavobacterium azooxidireducens</name>
    <dbReference type="NCBI Taxonomy" id="1871076"/>
    <lineage>
        <taxon>Bacteria</taxon>
        <taxon>Pseudomonadati</taxon>
        <taxon>Bacteroidota</taxon>
        <taxon>Flavobacteriia</taxon>
        <taxon>Flavobacteriales</taxon>
        <taxon>Flavobacteriaceae</taxon>
        <taxon>Flavobacterium</taxon>
    </lineage>
</organism>
<reference evidence="1" key="1">
    <citation type="submission" date="2022-04" db="EMBL/GenBank/DDBJ databases">
        <title>Consumption of N2O by Flavobacterium azooxidireducens sp. nov. isolated from Decomposing Leaf Litter of Phragmites australis (Cav.).</title>
        <authorList>
            <person name="Behrendt U."/>
            <person name="Spanner T."/>
            <person name="Augustin J."/>
            <person name="Horn M.A."/>
            <person name="Kolb S."/>
            <person name="Ulrich A."/>
        </authorList>
    </citation>
    <scope>NUCLEOTIDE SEQUENCE</scope>
    <source>
        <strain evidence="1">IGB 4-14</strain>
    </source>
</reference>
<name>A0ABY4KGM4_9FLAO</name>
<evidence type="ECO:0000313" key="2">
    <source>
        <dbReference type="Proteomes" id="UP000830583"/>
    </source>
</evidence>
<dbReference type="Proteomes" id="UP000830583">
    <property type="component" value="Chromosome"/>
</dbReference>
<keyword evidence="2" id="KW-1185">Reference proteome</keyword>
<proteinExistence type="predicted"/>
<evidence type="ECO:0000313" key="1">
    <source>
        <dbReference type="EMBL" id="UPQ79944.1"/>
    </source>
</evidence>
<dbReference type="RefSeq" id="WP_248435479.1">
    <property type="nucleotide sequence ID" value="NZ_CP096205.1"/>
</dbReference>
<gene>
    <name evidence="1" type="ORF">M0M57_03700</name>
</gene>
<keyword evidence="1" id="KW-0131">Cell cycle</keyword>
<sequence>MKKYFNWTNLRLVLMVMLLAFLYSFTSKRNDNRKLQNATVEFQDGEQLFVTHETVNKLLIENKKDASSIRKVALDLNNLENTINQHDMVEKAEVFVSVDGHLKAVVKQKTPVARIFEGNGSYYIDYKGTKMPLSAIHTARVPLVSGGINDKNREDLNELFRMIHDDEFLKKNIIGIQVLPSGSLKMKNRNFDYDIDFGKTINMEKKFRNYKAFFQKAVLDSSIHGYQLINLKFTQQVVCTK</sequence>
<dbReference type="GO" id="GO:0051301">
    <property type="term" value="P:cell division"/>
    <property type="evidence" value="ECO:0007669"/>
    <property type="project" value="UniProtKB-KW"/>
</dbReference>
<dbReference type="EMBL" id="CP096205">
    <property type="protein sequence ID" value="UPQ79944.1"/>
    <property type="molecule type" value="Genomic_DNA"/>
</dbReference>